<keyword evidence="8" id="KW-1185">Reference proteome</keyword>
<keyword evidence="3 6" id="KW-0812">Transmembrane</keyword>
<evidence type="ECO:0000256" key="3">
    <source>
        <dbReference type="ARBA" id="ARBA00022692"/>
    </source>
</evidence>
<dbReference type="PANTHER" id="PTHR23513:SF6">
    <property type="entry name" value="MAJOR FACILITATOR SUPERFAMILY ASSOCIATED DOMAIN-CONTAINING PROTEIN"/>
    <property type="match status" value="1"/>
</dbReference>
<dbReference type="SUPFAM" id="SSF103473">
    <property type="entry name" value="MFS general substrate transporter"/>
    <property type="match status" value="1"/>
</dbReference>
<name>A0ABQ4CV61_9ACTN</name>
<protein>
    <submittedName>
        <fullName evidence="7">MFS transporter</fullName>
    </submittedName>
</protein>
<evidence type="ECO:0000256" key="4">
    <source>
        <dbReference type="ARBA" id="ARBA00022989"/>
    </source>
</evidence>
<keyword evidence="2" id="KW-1003">Cell membrane</keyword>
<evidence type="ECO:0000256" key="5">
    <source>
        <dbReference type="ARBA" id="ARBA00023136"/>
    </source>
</evidence>
<dbReference type="CDD" id="cd06173">
    <property type="entry name" value="MFS_MefA_like"/>
    <property type="match status" value="1"/>
</dbReference>
<reference evidence="7 8" key="1">
    <citation type="submission" date="2021-01" db="EMBL/GenBank/DDBJ databases">
        <title>Whole genome shotgun sequence of Asanoa siamensis NBRC 107932.</title>
        <authorList>
            <person name="Komaki H."/>
            <person name="Tamura T."/>
        </authorList>
    </citation>
    <scope>NUCLEOTIDE SEQUENCE [LARGE SCALE GENOMIC DNA]</scope>
    <source>
        <strain evidence="7 8">NBRC 107932</strain>
    </source>
</reference>
<feature type="transmembrane region" description="Helical" evidence="6">
    <location>
        <begin position="57"/>
        <end position="79"/>
    </location>
</feature>
<feature type="transmembrane region" description="Helical" evidence="6">
    <location>
        <begin position="174"/>
        <end position="195"/>
    </location>
</feature>
<sequence length="371" mass="38161">MAASAAVASAVLALPLAPALDRLPKRRVLIATECVQCAAMLTVLVAFALGRLTVVHLCLVAAVQGAGSILYLAAAGALVKQTVPPHALLAANARMETTNWTAASVGPSVGGFLSAGLGAVATVVVDAVSFVLGALLLRRVPAPPALPGEAAESLVVRVRAGITHLLRHPGLRGLYANAMLFGGAVMMTAPLLTVFMPRDLRLTPWQYGLVLGAPALAGLLGTVLSPRVTRRLGERRTLLRAGAARGPWILLLVLAPAGPRGLLVVLAAQAGLLFTAGVFNPVFATYRMRATPDHLLTRVTTAWSASAKVSQPLCTALGGVVAAVAGVRPALLLAGVLCLAAGLLLPWRSAQLVDEHPPVGPAQVRQGLQLR</sequence>
<keyword evidence="4 6" id="KW-1133">Transmembrane helix</keyword>
<evidence type="ECO:0000256" key="6">
    <source>
        <dbReference type="SAM" id="Phobius"/>
    </source>
</evidence>
<dbReference type="InterPro" id="IPR011701">
    <property type="entry name" value="MFS"/>
</dbReference>
<proteinExistence type="predicted"/>
<dbReference type="Pfam" id="PF07690">
    <property type="entry name" value="MFS_1"/>
    <property type="match status" value="1"/>
</dbReference>
<dbReference type="EMBL" id="BONE01000039">
    <property type="protein sequence ID" value="GIF75169.1"/>
    <property type="molecule type" value="Genomic_DNA"/>
</dbReference>
<evidence type="ECO:0000313" key="8">
    <source>
        <dbReference type="Proteomes" id="UP000604117"/>
    </source>
</evidence>
<evidence type="ECO:0000256" key="1">
    <source>
        <dbReference type="ARBA" id="ARBA00004651"/>
    </source>
</evidence>
<organism evidence="7 8">
    <name type="scientific">Asanoa siamensis</name>
    <dbReference type="NCBI Taxonomy" id="926357"/>
    <lineage>
        <taxon>Bacteria</taxon>
        <taxon>Bacillati</taxon>
        <taxon>Actinomycetota</taxon>
        <taxon>Actinomycetes</taxon>
        <taxon>Micromonosporales</taxon>
        <taxon>Micromonosporaceae</taxon>
        <taxon>Asanoa</taxon>
    </lineage>
</organism>
<comment type="subcellular location">
    <subcellularLocation>
        <location evidence="1">Cell membrane</location>
        <topology evidence="1">Multi-pass membrane protein</topology>
    </subcellularLocation>
</comment>
<feature type="transmembrane region" description="Helical" evidence="6">
    <location>
        <begin position="261"/>
        <end position="284"/>
    </location>
</feature>
<dbReference type="Proteomes" id="UP000604117">
    <property type="component" value="Unassembled WGS sequence"/>
</dbReference>
<feature type="transmembrane region" description="Helical" evidence="6">
    <location>
        <begin position="237"/>
        <end position="255"/>
    </location>
</feature>
<dbReference type="PANTHER" id="PTHR23513">
    <property type="entry name" value="INTEGRAL MEMBRANE EFFLUX PROTEIN-RELATED"/>
    <property type="match status" value="1"/>
</dbReference>
<dbReference type="InterPro" id="IPR036259">
    <property type="entry name" value="MFS_trans_sf"/>
</dbReference>
<dbReference type="Gene3D" id="1.20.1250.20">
    <property type="entry name" value="MFS general substrate transporter like domains"/>
    <property type="match status" value="1"/>
</dbReference>
<evidence type="ECO:0000313" key="7">
    <source>
        <dbReference type="EMBL" id="GIF75169.1"/>
    </source>
</evidence>
<feature type="transmembrane region" description="Helical" evidence="6">
    <location>
        <begin position="29"/>
        <end position="50"/>
    </location>
</feature>
<evidence type="ECO:0000256" key="2">
    <source>
        <dbReference type="ARBA" id="ARBA00022475"/>
    </source>
</evidence>
<feature type="transmembrane region" description="Helical" evidence="6">
    <location>
        <begin position="207"/>
        <end position="225"/>
    </location>
</feature>
<gene>
    <name evidence="7" type="ORF">Asi02nite_46870</name>
</gene>
<comment type="caution">
    <text evidence="7">The sequence shown here is derived from an EMBL/GenBank/DDBJ whole genome shotgun (WGS) entry which is preliminary data.</text>
</comment>
<accession>A0ABQ4CV61</accession>
<feature type="transmembrane region" description="Helical" evidence="6">
    <location>
        <begin position="112"/>
        <end position="137"/>
    </location>
</feature>
<feature type="transmembrane region" description="Helical" evidence="6">
    <location>
        <begin position="330"/>
        <end position="347"/>
    </location>
</feature>
<keyword evidence="5 6" id="KW-0472">Membrane</keyword>